<protein>
    <submittedName>
        <fullName evidence="3">Zinc-finger domain-containing protein</fullName>
    </submittedName>
</protein>
<evidence type="ECO:0000256" key="1">
    <source>
        <dbReference type="SAM" id="MobiDB-lite"/>
    </source>
</evidence>
<reference evidence="3 4" key="1">
    <citation type="submission" date="2020-04" db="EMBL/GenBank/DDBJ databases">
        <title>Enterovirga sp. isolate from soil.</title>
        <authorList>
            <person name="Chea S."/>
            <person name="Kim D.-U."/>
        </authorList>
    </citation>
    <scope>NUCLEOTIDE SEQUENCE [LARGE SCALE GENOMIC DNA]</scope>
    <source>
        <strain evidence="3 4">DB1703</strain>
    </source>
</reference>
<dbReference type="InterPro" id="IPR019401">
    <property type="entry name" value="Znf_CHCC"/>
</dbReference>
<dbReference type="RefSeq" id="WP_171218716.1">
    <property type="nucleotide sequence ID" value="NZ_JABEPP010000003.1"/>
</dbReference>
<evidence type="ECO:0000259" key="2">
    <source>
        <dbReference type="Pfam" id="PF10276"/>
    </source>
</evidence>
<dbReference type="AlphaFoldDB" id="A0A849IH60"/>
<organism evidence="3 4">
    <name type="scientific">Enterovirga aerilata</name>
    <dbReference type="NCBI Taxonomy" id="2730920"/>
    <lineage>
        <taxon>Bacteria</taxon>
        <taxon>Pseudomonadati</taxon>
        <taxon>Pseudomonadota</taxon>
        <taxon>Alphaproteobacteria</taxon>
        <taxon>Hyphomicrobiales</taxon>
        <taxon>Methylobacteriaceae</taxon>
        <taxon>Enterovirga</taxon>
    </lineage>
</organism>
<dbReference type="GO" id="GO:0008270">
    <property type="term" value="F:zinc ion binding"/>
    <property type="evidence" value="ECO:0007669"/>
    <property type="project" value="UniProtKB-KW"/>
</dbReference>
<proteinExistence type="predicted"/>
<dbReference type="Gene3D" id="2.60.260.40">
    <property type="entry name" value="q5lls5 like domains"/>
    <property type="match status" value="1"/>
</dbReference>
<name>A0A849IH60_9HYPH</name>
<keyword evidence="4" id="KW-1185">Reference proteome</keyword>
<dbReference type="Proteomes" id="UP000564885">
    <property type="component" value="Unassembled WGS sequence"/>
</dbReference>
<dbReference type="Pfam" id="PF10276">
    <property type="entry name" value="zf-CHCC"/>
    <property type="match status" value="1"/>
</dbReference>
<keyword evidence="3" id="KW-0862">Zinc</keyword>
<accession>A0A849IH60</accession>
<feature type="domain" description="Zinc finger CHCC-type" evidence="2">
    <location>
        <begin position="23"/>
        <end position="58"/>
    </location>
</feature>
<comment type="caution">
    <text evidence="3">The sequence shown here is derived from an EMBL/GenBank/DDBJ whole genome shotgun (WGS) entry which is preliminary data.</text>
</comment>
<feature type="region of interest" description="Disordered" evidence="1">
    <location>
        <begin position="63"/>
        <end position="82"/>
    </location>
</feature>
<dbReference type="EMBL" id="JABEPP010000003">
    <property type="protein sequence ID" value="NNM73253.1"/>
    <property type="molecule type" value="Genomic_DNA"/>
</dbReference>
<keyword evidence="3" id="KW-0863">Zinc-finger</keyword>
<keyword evidence="3" id="KW-0479">Metal-binding</keyword>
<sequence length="82" mass="8967">MAQSGIPHFHNDVGVSTIHIGAKEFMCIGARPPVDHPHVFIDMGSADEAICSYCGTLYKYKPSLSASESEPADCLWDDRDRA</sequence>
<gene>
    <name evidence="3" type="ORF">HJG44_12765</name>
</gene>
<evidence type="ECO:0000313" key="4">
    <source>
        <dbReference type="Proteomes" id="UP000564885"/>
    </source>
</evidence>
<evidence type="ECO:0000313" key="3">
    <source>
        <dbReference type="EMBL" id="NNM73253.1"/>
    </source>
</evidence>